<feature type="region of interest" description="Disordered" evidence="1">
    <location>
        <begin position="124"/>
        <end position="147"/>
    </location>
</feature>
<dbReference type="Proteomes" id="UP000095281">
    <property type="component" value="Unplaced"/>
</dbReference>
<evidence type="ECO:0000256" key="1">
    <source>
        <dbReference type="SAM" id="MobiDB-lite"/>
    </source>
</evidence>
<keyword evidence="2" id="KW-1185">Reference proteome</keyword>
<protein>
    <submittedName>
        <fullName evidence="3">Uncharacterized protein</fullName>
    </submittedName>
</protein>
<dbReference type="AlphaFoldDB" id="A0A1I8B107"/>
<sequence>MADHQPKGIFPATRKVQQQRKTAAAIKQLVGNNNNSVFKKFEARKSFALPSWVNLTEMGILAARPHLAKLESWRLLNAAKSAKERIRKQQAALTAKAFGVKNEVIKTNNTKNSTNKIVKSLKMTSSNTSIPHKSAPPLAKTTPSEKEKLTLTKSFSSSVFPSSPTSPPTSLYNMKFTQIWTKKKSETTTIKTTLDNINNITLKKQANEEDKSSTETVIDPKSWEDIDALVPLTQKKELANSPTNQTNKKHQKITTASTTIKTTLFPKLQTKQNNLNKTKTVIRHSGQTVMKQLETQKKRVEITLESSKHSFNNQTIIPFSSLSSNLTKNHFHLSGVKTIKTTKNSKELNKKSTKNPSKNQKINNLPNKLINSREELEHLRNALLKNLEKFLKNKGKVETKNTKQKRFIEPPSILFYSKEDSERMGLNLNHCSLFINCKAYLEQLKSSKLNCSDSLFPLIETKNKNNPKRRRSASERCNARLLPLFKRAEMATNELERETLKCVENSLKEKNKPIKSSIKCHQNWPLLTPLFPQLNCSEKIIRLQHHCENLGKCCSNLKNCQEQINSTGLSRRIQIEKQRLTQRSEQCELQANEMFNNISG</sequence>
<evidence type="ECO:0000313" key="2">
    <source>
        <dbReference type="Proteomes" id="UP000095281"/>
    </source>
</evidence>
<dbReference type="WBParaSite" id="MhA1_Contig1172.frz3.gene4">
    <property type="protein sequence ID" value="MhA1_Contig1172.frz3.gene4"/>
    <property type="gene ID" value="MhA1_Contig1172.frz3.gene4"/>
</dbReference>
<organism evidence="2 3">
    <name type="scientific">Meloidogyne hapla</name>
    <name type="common">Root-knot nematode worm</name>
    <dbReference type="NCBI Taxonomy" id="6305"/>
    <lineage>
        <taxon>Eukaryota</taxon>
        <taxon>Metazoa</taxon>
        <taxon>Ecdysozoa</taxon>
        <taxon>Nematoda</taxon>
        <taxon>Chromadorea</taxon>
        <taxon>Rhabditida</taxon>
        <taxon>Tylenchina</taxon>
        <taxon>Tylenchomorpha</taxon>
        <taxon>Tylenchoidea</taxon>
        <taxon>Meloidogynidae</taxon>
        <taxon>Meloidogyninae</taxon>
        <taxon>Meloidogyne</taxon>
    </lineage>
</organism>
<name>A0A1I8B107_MELHA</name>
<accession>A0A1I8B107</accession>
<proteinExistence type="predicted"/>
<evidence type="ECO:0000313" key="3">
    <source>
        <dbReference type="WBParaSite" id="MhA1_Contig1172.frz3.gene4"/>
    </source>
</evidence>
<reference evidence="3" key="1">
    <citation type="submission" date="2016-11" db="UniProtKB">
        <authorList>
            <consortium name="WormBaseParasite"/>
        </authorList>
    </citation>
    <scope>IDENTIFICATION</scope>
</reference>